<protein>
    <submittedName>
        <fullName evidence="7">CobL</fullName>
    </submittedName>
</protein>
<dbReference type="InterPro" id="IPR035996">
    <property type="entry name" value="4pyrrol_Methylase_sf"/>
</dbReference>
<proteinExistence type="predicted"/>
<evidence type="ECO:0000256" key="4">
    <source>
        <dbReference type="ARBA" id="ARBA00022679"/>
    </source>
</evidence>
<dbReference type="InterPro" id="IPR029063">
    <property type="entry name" value="SAM-dependent_MTases_sf"/>
</dbReference>
<dbReference type="PIRSF" id="PIRSF036428">
    <property type="entry name" value="CobL"/>
    <property type="match status" value="1"/>
</dbReference>
<keyword evidence="5" id="KW-0949">S-adenosyl-L-methionine</keyword>
<evidence type="ECO:0000256" key="5">
    <source>
        <dbReference type="ARBA" id="ARBA00022691"/>
    </source>
</evidence>
<keyword evidence="2" id="KW-0169">Cobalamin biosynthesis</keyword>
<evidence type="ECO:0000259" key="6">
    <source>
        <dbReference type="Pfam" id="PF13649"/>
    </source>
</evidence>
<dbReference type="EMBL" id="L21196">
    <property type="protein sequence ID" value="AAC37129.1"/>
    <property type="molecule type" value="Genomic_DNA"/>
</dbReference>
<dbReference type="Gene3D" id="3.40.50.150">
    <property type="entry name" value="Vaccinia Virus protein VP39"/>
    <property type="match status" value="2"/>
</dbReference>
<sequence length="447" mass="47253">MDSSEWDARYSSVEHPWGSAPAAALSARFAELMPGRAIDLGCGDGRHARWLADAGWTVHAVDFSSVAIELARSGGEDRSIDYTVADARTWEPSEPVDLVAIGFLHLPVDELVAVIAGAASWLAPSGRLLYLGHALENFTHGVGTLACARLGWAAHDTPVVSLVNRPVDTLAPALGDRTRLLVLSRDEHTPAAVAELLTERGFGPSRLTVLGELGGPDESRLDGTASAWSHEPGPRLNVIAIDCRAESGALRLTRLPGLPDAAFTGDGQMTKHEVRALTLCALAPAAGEVLWDVGGGSGTIAIEWMRTHPLCRAVTFERSAARVDQITSNAAALGVPSLAVFGDAPVAFGDVPADLSAPDAIFVGGGVTQDGLLDECWSRLRVGGRMVANAVTAESEALLLQWFSRCGGQLRKFQVYRGEPLGGFTAWRPQLPVAQWSVTKQSKGVVA</sequence>
<dbReference type="InterPro" id="IPR006365">
    <property type="entry name" value="Cbl_synth_CobL"/>
</dbReference>
<name>Q53137_RHOER</name>
<evidence type="ECO:0000256" key="1">
    <source>
        <dbReference type="ARBA" id="ARBA00004953"/>
    </source>
</evidence>
<dbReference type="InterPro" id="IPR041698">
    <property type="entry name" value="Methyltransf_25"/>
</dbReference>
<evidence type="ECO:0000313" key="7">
    <source>
        <dbReference type="EMBL" id="AAC37129.1"/>
    </source>
</evidence>
<evidence type="ECO:0000256" key="3">
    <source>
        <dbReference type="ARBA" id="ARBA00022603"/>
    </source>
</evidence>
<dbReference type="CDD" id="cd02440">
    <property type="entry name" value="AdoMet_MTases"/>
    <property type="match status" value="2"/>
</dbReference>
<dbReference type="GO" id="GO:0032259">
    <property type="term" value="P:methylation"/>
    <property type="evidence" value="ECO:0007669"/>
    <property type="project" value="UniProtKB-KW"/>
</dbReference>
<keyword evidence="4" id="KW-0808">Transferase</keyword>
<dbReference type="InterPro" id="IPR014008">
    <property type="entry name" value="Cbl_synth_MTase_CbiT"/>
</dbReference>
<reference evidence="7" key="1">
    <citation type="journal article" date="1994" name="Gene">
        <title>Sequences of the cobalamin biosynthetic genes cobK, cobL and cobM from Rhodococcus sp. NI86/21.</title>
        <authorList>
            <person name="de Mot R."/>
            <person name="Nagy I."/>
            <person name="Schoofs G."/>
            <person name="Vanderleyden J."/>
        </authorList>
    </citation>
    <scope>NUCLEOTIDE SEQUENCE</scope>
    <source>
        <strain evidence="7">NI86/21</strain>
    </source>
</reference>
<dbReference type="CDD" id="cd11644">
    <property type="entry name" value="Precorrin-6Y-MT"/>
    <property type="match status" value="1"/>
</dbReference>
<accession>Q53137</accession>
<feature type="domain" description="Methyltransferase" evidence="6">
    <location>
        <begin position="38"/>
        <end position="126"/>
    </location>
</feature>
<dbReference type="SUPFAM" id="SSF53335">
    <property type="entry name" value="S-adenosyl-L-methionine-dependent methyltransferases"/>
    <property type="match status" value="2"/>
</dbReference>
<reference evidence="7" key="2">
    <citation type="journal article" date="1995" name="J. Bacteriol.">
        <title>Degradation of the thiocarbamate herbicide EPTC (S-ethyl dipropylcarbamothioate) and biosafening by Rhodococcus sp. strain NI86/21 involve an inducible cytochrome P-450 system and aldehyde dehydrogenase.</title>
        <authorList>
            <person name="Nagy I."/>
            <person name="Schoofs G."/>
            <person name="Compernolle F."/>
            <person name="Proost P."/>
            <person name="Vanderleyden J."/>
            <person name="de Mot R."/>
        </authorList>
    </citation>
    <scope>NUCLEOTIDE SEQUENCE</scope>
    <source>
        <strain evidence="7">NI86/21</strain>
    </source>
</reference>
<dbReference type="PANTHER" id="PTHR43182">
    <property type="entry name" value="COBALT-PRECORRIN-6B C(15)-METHYLTRANSFERASE (DECARBOXYLATING)"/>
    <property type="match status" value="1"/>
</dbReference>
<dbReference type="RefSeq" id="WP_261779179.1">
    <property type="nucleotide sequence ID" value="NZ_JABBPH010000001.1"/>
</dbReference>
<dbReference type="PIR" id="T46835">
    <property type="entry name" value="T46835"/>
</dbReference>
<dbReference type="UniPathway" id="UPA00148"/>
<dbReference type="NCBIfam" id="TIGR02469">
    <property type="entry name" value="CbiT"/>
    <property type="match status" value="1"/>
</dbReference>
<evidence type="ECO:0000256" key="2">
    <source>
        <dbReference type="ARBA" id="ARBA00022573"/>
    </source>
</evidence>
<keyword evidence="3" id="KW-0489">Methyltransferase</keyword>
<dbReference type="GO" id="GO:0009236">
    <property type="term" value="P:cobalamin biosynthetic process"/>
    <property type="evidence" value="ECO:0007669"/>
    <property type="project" value="UniProtKB-UniPathway"/>
</dbReference>
<gene>
    <name evidence="7" type="primary">cobL</name>
</gene>
<comment type="pathway">
    <text evidence="1">Cofactor biosynthesis; adenosylcobalamin biosynthesis.</text>
</comment>
<organism evidence="7">
    <name type="scientific">Rhodococcus erythropolis</name>
    <name type="common">Arthrobacter picolinophilus</name>
    <dbReference type="NCBI Taxonomy" id="1833"/>
    <lineage>
        <taxon>Bacteria</taxon>
        <taxon>Bacillati</taxon>
        <taxon>Actinomycetota</taxon>
        <taxon>Actinomycetes</taxon>
        <taxon>Mycobacteriales</taxon>
        <taxon>Nocardiaceae</taxon>
        <taxon>Rhodococcus</taxon>
        <taxon>Rhodococcus erythropolis group</taxon>
    </lineage>
</organism>
<dbReference type="AlphaFoldDB" id="Q53137"/>
<dbReference type="SUPFAM" id="SSF53790">
    <property type="entry name" value="Tetrapyrrole methylase"/>
    <property type="match status" value="1"/>
</dbReference>
<dbReference type="InterPro" id="IPR050714">
    <property type="entry name" value="Cobalamin_biosynth_MTase"/>
</dbReference>
<dbReference type="InterPro" id="IPR012818">
    <property type="entry name" value="CbiE"/>
</dbReference>
<dbReference type="PANTHER" id="PTHR43182:SF1">
    <property type="entry name" value="COBALT-PRECORRIN-7 C(5)-METHYLTRANSFERASE"/>
    <property type="match status" value="1"/>
</dbReference>
<dbReference type="Pfam" id="PF13649">
    <property type="entry name" value="Methyltransf_25"/>
    <property type="match status" value="1"/>
</dbReference>
<dbReference type="GO" id="GO:0008276">
    <property type="term" value="F:protein methyltransferase activity"/>
    <property type="evidence" value="ECO:0007669"/>
    <property type="project" value="InterPro"/>
</dbReference>